<feature type="transmembrane region" description="Helical" evidence="1">
    <location>
        <begin position="59"/>
        <end position="85"/>
    </location>
</feature>
<evidence type="ECO:0000313" key="2">
    <source>
        <dbReference type="EMBL" id="SEL87949.1"/>
    </source>
</evidence>
<dbReference type="EMBL" id="FNZZ01000006">
    <property type="protein sequence ID" value="SEL87949.1"/>
    <property type="molecule type" value="Genomic_DNA"/>
</dbReference>
<name>A0A1H7TTV1_9SPHN</name>
<keyword evidence="1" id="KW-0812">Transmembrane</keyword>
<dbReference type="AlphaFoldDB" id="A0A1H7TTV1"/>
<sequence>MSEDDTSGDDDRGLTERLRERRVTLWTLIVPPTVWAVHFLFCYLWVAVSCAKQGGFARFPIAFVAGTILALGIIVASGAIAFVQSRTPGDPPPHDESTGIDRTRFLATATLLLAGLSFVAVLFTAAPALMLTDCR</sequence>
<protein>
    <submittedName>
        <fullName evidence="2">Uncharacterized protein</fullName>
    </submittedName>
</protein>
<accession>A0A1H7TTV1</accession>
<organism evidence="2 3">
    <name type="scientific">Sphingomonas palmae</name>
    <dbReference type="NCBI Taxonomy" id="1855283"/>
    <lineage>
        <taxon>Bacteria</taxon>
        <taxon>Pseudomonadati</taxon>
        <taxon>Pseudomonadota</taxon>
        <taxon>Alphaproteobacteria</taxon>
        <taxon>Sphingomonadales</taxon>
        <taxon>Sphingomonadaceae</taxon>
        <taxon>Sphingomonas</taxon>
    </lineage>
</organism>
<keyword evidence="1" id="KW-1133">Transmembrane helix</keyword>
<keyword evidence="1" id="KW-0472">Membrane</keyword>
<gene>
    <name evidence="2" type="ORF">SAMN05216382_2812</name>
</gene>
<keyword evidence="3" id="KW-1185">Reference proteome</keyword>
<dbReference type="RefSeq" id="WP_425440997.1">
    <property type="nucleotide sequence ID" value="NZ_FNZZ01000006.1"/>
</dbReference>
<proteinExistence type="predicted"/>
<dbReference type="STRING" id="1855283.SAMN05216382_2812"/>
<evidence type="ECO:0000256" key="1">
    <source>
        <dbReference type="SAM" id="Phobius"/>
    </source>
</evidence>
<evidence type="ECO:0000313" key="3">
    <source>
        <dbReference type="Proteomes" id="UP000199214"/>
    </source>
</evidence>
<reference evidence="3" key="1">
    <citation type="submission" date="2016-10" db="EMBL/GenBank/DDBJ databases">
        <authorList>
            <person name="Varghese N."/>
            <person name="Submissions S."/>
        </authorList>
    </citation>
    <scope>NUCLEOTIDE SEQUENCE [LARGE SCALE GENOMIC DNA]</scope>
    <source>
        <strain evidence="3">JS21-1</strain>
    </source>
</reference>
<dbReference type="Proteomes" id="UP000199214">
    <property type="component" value="Unassembled WGS sequence"/>
</dbReference>
<feature type="transmembrane region" description="Helical" evidence="1">
    <location>
        <begin position="23"/>
        <end position="47"/>
    </location>
</feature>
<feature type="transmembrane region" description="Helical" evidence="1">
    <location>
        <begin position="105"/>
        <end position="131"/>
    </location>
</feature>